<evidence type="ECO:0000256" key="2">
    <source>
        <dbReference type="ARBA" id="ARBA00022475"/>
    </source>
</evidence>
<proteinExistence type="predicted"/>
<dbReference type="GO" id="GO:0022904">
    <property type="term" value="P:respiratory electron transport chain"/>
    <property type="evidence" value="ECO:0007669"/>
    <property type="project" value="InterPro"/>
</dbReference>
<dbReference type="STRING" id="326297.Sama_2881"/>
<dbReference type="SUPFAM" id="SSF81342">
    <property type="entry name" value="Transmembrane di-heme cytochromes"/>
    <property type="match status" value="1"/>
</dbReference>
<keyword evidence="9" id="KW-1185">Reference proteome</keyword>
<evidence type="ECO:0000259" key="7">
    <source>
        <dbReference type="Pfam" id="PF01292"/>
    </source>
</evidence>
<evidence type="ECO:0000256" key="1">
    <source>
        <dbReference type="ARBA" id="ARBA00004651"/>
    </source>
</evidence>
<accession>A1S9M7</accession>
<gene>
    <name evidence="8" type="ordered locus">Sama_2881</name>
</gene>
<organism evidence="8 9">
    <name type="scientific">Shewanella amazonensis (strain ATCC BAA-1098 / SB2B)</name>
    <dbReference type="NCBI Taxonomy" id="326297"/>
    <lineage>
        <taxon>Bacteria</taxon>
        <taxon>Pseudomonadati</taxon>
        <taxon>Pseudomonadota</taxon>
        <taxon>Gammaproteobacteria</taxon>
        <taxon>Alteromonadales</taxon>
        <taxon>Shewanellaceae</taxon>
        <taxon>Shewanella</taxon>
    </lineage>
</organism>
<name>A1S9M7_SHEAM</name>
<dbReference type="Proteomes" id="UP000009175">
    <property type="component" value="Chromosome"/>
</dbReference>
<dbReference type="GO" id="GO:0009055">
    <property type="term" value="F:electron transfer activity"/>
    <property type="evidence" value="ECO:0007669"/>
    <property type="project" value="InterPro"/>
</dbReference>
<evidence type="ECO:0000313" key="8">
    <source>
        <dbReference type="EMBL" id="ABM01084.1"/>
    </source>
</evidence>
<dbReference type="GO" id="GO:0005886">
    <property type="term" value="C:plasma membrane"/>
    <property type="evidence" value="ECO:0007669"/>
    <property type="project" value="UniProtKB-SubCell"/>
</dbReference>
<evidence type="ECO:0000256" key="6">
    <source>
        <dbReference type="SAM" id="Phobius"/>
    </source>
</evidence>
<feature type="transmembrane region" description="Helical" evidence="6">
    <location>
        <begin position="155"/>
        <end position="176"/>
    </location>
</feature>
<evidence type="ECO:0000256" key="4">
    <source>
        <dbReference type="ARBA" id="ARBA00022989"/>
    </source>
</evidence>
<keyword evidence="3 6" id="KW-0812">Transmembrane</keyword>
<dbReference type="HOGENOM" id="CLU_1524127_0_0_6"/>
<keyword evidence="5 6" id="KW-0472">Membrane</keyword>
<keyword evidence="4 6" id="KW-1133">Transmembrane helix</keyword>
<dbReference type="KEGG" id="saz:Sama_2881"/>
<evidence type="ECO:0000313" key="9">
    <source>
        <dbReference type="Proteomes" id="UP000009175"/>
    </source>
</evidence>
<evidence type="ECO:0000256" key="3">
    <source>
        <dbReference type="ARBA" id="ARBA00022692"/>
    </source>
</evidence>
<dbReference type="eggNOG" id="ENOG5032QDR">
    <property type="taxonomic scope" value="Bacteria"/>
</dbReference>
<dbReference type="RefSeq" id="WP_011760989.1">
    <property type="nucleotide sequence ID" value="NC_008700.1"/>
</dbReference>
<dbReference type="Pfam" id="PF01292">
    <property type="entry name" value="Ni_hydr_CYTB"/>
    <property type="match status" value="1"/>
</dbReference>
<evidence type="ECO:0000256" key="5">
    <source>
        <dbReference type="ARBA" id="ARBA00023136"/>
    </source>
</evidence>
<feature type="transmembrane region" description="Helical" evidence="6">
    <location>
        <begin position="112"/>
        <end position="135"/>
    </location>
</feature>
<sequence>MNGNPSGNGLQRVWLKLQPKLHLMVLLPLLPVLVSAPFLLLGRRLRDNASVWDVLHVYLGLLLVPISLLLLISCVTQGRWRQFFPLWGSDALRQDIKALASAKLPKGGGSGLFSLLEGLCALVLVAVALTGLGWYVTEGSAEALSWRAWHKDLAIGFVVLLALHVLAALSHLLDFFRQ</sequence>
<feature type="transmembrane region" description="Helical" evidence="6">
    <location>
        <begin position="21"/>
        <end position="42"/>
    </location>
</feature>
<dbReference type="InterPro" id="IPR016174">
    <property type="entry name" value="Di-haem_cyt_TM"/>
</dbReference>
<keyword evidence="2" id="KW-1003">Cell membrane</keyword>
<dbReference type="OrthoDB" id="6265126at2"/>
<dbReference type="EMBL" id="CP000507">
    <property type="protein sequence ID" value="ABM01084.1"/>
    <property type="molecule type" value="Genomic_DNA"/>
</dbReference>
<comment type="subcellular location">
    <subcellularLocation>
        <location evidence="1">Cell membrane</location>
        <topology evidence="1">Multi-pass membrane protein</topology>
    </subcellularLocation>
</comment>
<protein>
    <recommendedName>
        <fullName evidence="7">Cytochrome b561 bacterial/Ni-hydrogenase domain-containing protein</fullName>
    </recommendedName>
</protein>
<dbReference type="AlphaFoldDB" id="A1S9M7"/>
<feature type="domain" description="Cytochrome b561 bacterial/Ni-hydrogenase" evidence="7">
    <location>
        <begin position="50"/>
        <end position="171"/>
    </location>
</feature>
<dbReference type="InterPro" id="IPR011577">
    <property type="entry name" value="Cyt_b561_bac/Ni-Hgenase"/>
</dbReference>
<feature type="transmembrane region" description="Helical" evidence="6">
    <location>
        <begin position="54"/>
        <end position="75"/>
    </location>
</feature>
<reference evidence="8 9" key="1">
    <citation type="submission" date="2006-12" db="EMBL/GenBank/DDBJ databases">
        <title>Complete sequence of Shewanella amazonensis SB2B.</title>
        <authorList>
            <consortium name="US DOE Joint Genome Institute"/>
            <person name="Copeland A."/>
            <person name="Lucas S."/>
            <person name="Lapidus A."/>
            <person name="Barry K."/>
            <person name="Detter J.C."/>
            <person name="Glavina del Rio T."/>
            <person name="Hammon N."/>
            <person name="Israni S."/>
            <person name="Dalin E."/>
            <person name="Tice H."/>
            <person name="Pitluck S."/>
            <person name="Munk A.C."/>
            <person name="Brettin T."/>
            <person name="Bruce D."/>
            <person name="Han C."/>
            <person name="Tapia R."/>
            <person name="Gilna P."/>
            <person name="Schmutz J."/>
            <person name="Larimer F."/>
            <person name="Land M."/>
            <person name="Hauser L."/>
            <person name="Kyrpides N."/>
            <person name="Mikhailova N."/>
            <person name="Fredrickson J."/>
            <person name="Richardson P."/>
        </authorList>
    </citation>
    <scope>NUCLEOTIDE SEQUENCE [LARGE SCALE GENOMIC DNA]</scope>
    <source>
        <strain evidence="9">ATCC BAA-1098 / SB2B</strain>
    </source>
</reference>
<dbReference type="Gene3D" id="1.20.950.20">
    <property type="entry name" value="Transmembrane di-heme cytochromes, Chain C"/>
    <property type="match status" value="1"/>
</dbReference>